<dbReference type="OrthoDB" id="8924994at2759"/>
<name>A0A6I9Q758_9TELE</name>
<feature type="region of interest" description="Disordered" evidence="1">
    <location>
        <begin position="829"/>
        <end position="861"/>
    </location>
</feature>
<dbReference type="RefSeq" id="XP_010796045.1">
    <property type="nucleotide sequence ID" value="XM_010797743.1"/>
</dbReference>
<feature type="region of interest" description="Disordered" evidence="1">
    <location>
        <begin position="686"/>
        <end position="707"/>
    </location>
</feature>
<protein>
    <submittedName>
        <fullName evidence="3">Uncharacterized protein isoform X1</fullName>
    </submittedName>
</protein>
<dbReference type="KEGG" id="ncc:104968172"/>
<evidence type="ECO:0000256" key="1">
    <source>
        <dbReference type="SAM" id="MobiDB-lite"/>
    </source>
</evidence>
<organism evidence="2 3">
    <name type="scientific">Notothenia coriiceps</name>
    <name type="common">black rockcod</name>
    <dbReference type="NCBI Taxonomy" id="8208"/>
    <lineage>
        <taxon>Eukaryota</taxon>
        <taxon>Metazoa</taxon>
        <taxon>Chordata</taxon>
        <taxon>Craniata</taxon>
        <taxon>Vertebrata</taxon>
        <taxon>Euteleostomi</taxon>
        <taxon>Actinopterygii</taxon>
        <taxon>Neopterygii</taxon>
        <taxon>Teleostei</taxon>
        <taxon>Neoteleostei</taxon>
        <taxon>Acanthomorphata</taxon>
        <taxon>Eupercaria</taxon>
        <taxon>Perciformes</taxon>
        <taxon>Notothenioidei</taxon>
        <taxon>Nototheniidae</taxon>
        <taxon>Notothenia</taxon>
    </lineage>
</organism>
<dbReference type="InterPro" id="IPR029337">
    <property type="entry name" value="INSYN2"/>
</dbReference>
<dbReference type="GeneID" id="104968172"/>
<gene>
    <name evidence="3" type="primary">LOC104968172</name>
</gene>
<feature type="region of interest" description="Disordered" evidence="1">
    <location>
        <begin position="881"/>
        <end position="902"/>
    </location>
</feature>
<feature type="region of interest" description="Disordered" evidence="1">
    <location>
        <begin position="609"/>
        <end position="633"/>
    </location>
</feature>
<dbReference type="Proteomes" id="UP000504611">
    <property type="component" value="Unplaced"/>
</dbReference>
<dbReference type="PANTHER" id="PTHR28682:SF2">
    <property type="entry name" value="PROTEIN INSYN2B"/>
    <property type="match status" value="1"/>
</dbReference>
<sequence>MGRRAADLTTPVPVLGVPALVGVRGWRTTGVDRALLHTWGPQCSVGVQTSPGVSRPLTQHSVQLTDTLSTPLDSITQTSKSYITKETVYKEILLLTKTDKEKRVILKQKSGESKTKKEVTFKALGGEASEDVACSQRNSSGTYCYARAIKTNPHFAGNLTNVRSKLKSAHRYTNGSVVDSEAIGGISVHSDEAESVNSALSRERDPTGLQGHHAERCGKLLLSAARPFGMPQRICSHCGGKQNEKSSNTGACLAEKQPKSKSASALPTTHVQMPNMEKNFKPSHCEISESITNRDNRTLVNPQMLYLSEELKYGNTPHPACPVHSKGNLDTFSETRAAIDATSPQPTTILHAKTITFTKATIEIRKEEASIKCLAKSPQGGKVPRPTTLALAPQFATATKPNKPHTHTYPKQFENPQNNSAQNNVPKKGLSPSSQFENTSTTNTRKSITKFNTVLASTESIPAKFADTQHEIVSVEINTTHRLGISPKIPVLLQVANALDPASRPRFSRNSTYTPQEETVSSFEEKSPGKASFIDTAMNSSRFSMQNKTASHSILRTVVPQNALNRTSSSDHTSTESKSVATQIQPILHNASKSEPALHVSTGSVNATLSETKPLDSRVRLPSSAAPSSTSTCNGTLLKNKALRYSSINLKTSPHTVSTSSSTLTGNQSNVRATDTALLQSADTTQHTNVLNRSDAPQPDHTLATDSRFQSGNESCVCGVVSNQENNSTMTPVALSEQLNVSKDHIKVSDASTPTPKSAIIPATESYTRGNKFSRNLINELVLHESNDHENSNVPQVTDLKNYISLIKSSSSCLRGCINTGQQRCTHHQEYKDTEHEGQSTTCPPVKSAQETDSKTEQFSSGFSVRHANISLKYKADERTLSNHSKPVDKAQSNSETTFSSLKDTGVHVEAITKPLVLQTSDSEPSSLSQTHKSPELSFTAPFPFHRQEKCFMRTGTECNSILPSSTKVLASISCLPSCEAEAIVRVDSKCSAAPPQPCPEDPSLAHSQTAAAALLLPPSPQCCKSAALQQRLETVEASLAANKDRITTLLNIIHDLETCHTPTSGRHCFNTGQDLNNCLTCQKTACIVYSVEYDFRQQERRFLEVLNLSTKGNNAFNAHSSPPLNFSLLRNVIIKNLTKSKVRSKKLCKTLFKWLPRKIQQV</sequence>
<feature type="region of interest" description="Disordered" evidence="1">
    <location>
        <begin position="398"/>
        <end position="443"/>
    </location>
</feature>
<dbReference type="AlphaFoldDB" id="A0A6I9Q758"/>
<reference evidence="3" key="1">
    <citation type="submission" date="2025-08" db="UniProtKB">
        <authorList>
            <consortium name="RefSeq"/>
        </authorList>
    </citation>
    <scope>IDENTIFICATION</scope>
    <source>
        <tissue evidence="3">Muscle</tissue>
    </source>
</reference>
<proteinExistence type="predicted"/>
<evidence type="ECO:0000313" key="3">
    <source>
        <dbReference type="RefSeq" id="XP_010796045.1"/>
    </source>
</evidence>
<accession>A0A6I9Q758</accession>
<keyword evidence="2" id="KW-1185">Reference proteome</keyword>
<evidence type="ECO:0000313" key="2">
    <source>
        <dbReference type="Proteomes" id="UP000504611"/>
    </source>
</evidence>
<dbReference type="PANTHER" id="PTHR28682">
    <property type="entry name" value="INHIBITORY SYNAPTIC FACTOR 2A-RELATED"/>
    <property type="match status" value="1"/>
</dbReference>
<dbReference type="Pfam" id="PF15265">
    <property type="entry name" value="FAM196"/>
    <property type="match status" value="1"/>
</dbReference>
<feature type="compositionally biased region" description="Low complexity" evidence="1">
    <location>
        <begin position="622"/>
        <end position="632"/>
    </location>
</feature>
<feature type="compositionally biased region" description="Basic and acidic residues" evidence="1">
    <location>
        <begin position="829"/>
        <end position="838"/>
    </location>
</feature>
<feature type="compositionally biased region" description="Polar residues" evidence="1">
    <location>
        <begin position="891"/>
        <end position="902"/>
    </location>
</feature>
<feature type="compositionally biased region" description="Polar residues" evidence="1">
    <location>
        <begin position="414"/>
        <end position="443"/>
    </location>
</feature>